<dbReference type="InterPro" id="IPR002888">
    <property type="entry name" value="2Fe-2S-bd"/>
</dbReference>
<dbReference type="RefSeq" id="WP_173583937.1">
    <property type="nucleotide sequence ID" value="NZ_WOTB01000017.1"/>
</dbReference>
<dbReference type="Gene3D" id="3.30.465.10">
    <property type="match status" value="1"/>
</dbReference>
<feature type="domain" description="FAD-binding PCMH-type" evidence="5">
    <location>
        <begin position="196"/>
        <end position="369"/>
    </location>
</feature>
<evidence type="ECO:0000256" key="2">
    <source>
        <dbReference type="ARBA" id="ARBA00022723"/>
    </source>
</evidence>
<dbReference type="InterPro" id="IPR005107">
    <property type="entry name" value="CO_DH_flav_C"/>
</dbReference>
<keyword evidence="1" id="KW-0285">Flavoprotein</keyword>
<dbReference type="Pfam" id="PF01799">
    <property type="entry name" value="Fer2_2"/>
    <property type="match status" value="1"/>
</dbReference>
<dbReference type="InterPro" id="IPR006058">
    <property type="entry name" value="2Fe2S_fd_BS"/>
</dbReference>
<dbReference type="Gene3D" id="3.10.20.30">
    <property type="match status" value="1"/>
</dbReference>
<evidence type="ECO:0000256" key="4">
    <source>
        <dbReference type="ARBA" id="ARBA00023004"/>
    </source>
</evidence>
<evidence type="ECO:0000256" key="1">
    <source>
        <dbReference type="ARBA" id="ARBA00022630"/>
    </source>
</evidence>
<dbReference type="InterPro" id="IPR036318">
    <property type="entry name" value="FAD-bd_PCMH-like_sf"/>
</dbReference>
<dbReference type="InterPro" id="IPR016208">
    <property type="entry name" value="Ald_Oxase/xanthine_DH-like"/>
</dbReference>
<keyword evidence="4" id="KW-0408">Iron</keyword>
<dbReference type="NCBIfam" id="TIGR02963">
    <property type="entry name" value="xanthine_xdhA"/>
    <property type="match status" value="1"/>
</dbReference>
<dbReference type="InterPro" id="IPR014307">
    <property type="entry name" value="Xanthine_DH_ssu"/>
</dbReference>
<dbReference type="PROSITE" id="PS51387">
    <property type="entry name" value="FAD_PCMH"/>
    <property type="match status" value="1"/>
</dbReference>
<dbReference type="Gene3D" id="3.30.43.10">
    <property type="entry name" value="Uridine Diphospho-n-acetylenolpyruvylglucosamine Reductase, domain 2"/>
    <property type="match status" value="1"/>
</dbReference>
<dbReference type="InterPro" id="IPR016169">
    <property type="entry name" value="FAD-bd_PCMH_sub2"/>
</dbReference>
<dbReference type="InterPro" id="IPR036010">
    <property type="entry name" value="2Fe-2S_ferredoxin-like_sf"/>
</dbReference>
<comment type="caution">
    <text evidence="6">The sequence shown here is derived from an EMBL/GenBank/DDBJ whole genome shotgun (WGS) entry which is preliminary data.</text>
</comment>
<proteinExistence type="predicted"/>
<gene>
    <name evidence="6" type="primary">xdhA</name>
    <name evidence="6" type="ORF">GOB93_12975</name>
</gene>
<keyword evidence="7" id="KW-1185">Reference proteome</keyword>
<dbReference type="InterPro" id="IPR016166">
    <property type="entry name" value="FAD-bd_PCMH"/>
</dbReference>
<dbReference type="EMBL" id="WOTB01000017">
    <property type="protein sequence ID" value="NHN85548.1"/>
    <property type="molecule type" value="Genomic_DNA"/>
</dbReference>
<evidence type="ECO:0000256" key="3">
    <source>
        <dbReference type="ARBA" id="ARBA00022827"/>
    </source>
</evidence>
<reference evidence="6 7" key="1">
    <citation type="journal article" date="2020" name="Int. J. Syst. Evol. Microbiol.">
        <title>Novel acetic acid bacteria from cider fermentations: Acetobacter conturbans sp. nov. and Acetobacter fallax sp. nov.</title>
        <authorList>
            <person name="Sombolestani A.S."/>
            <person name="Cleenwerck I."/>
            <person name="Cnockaert M."/>
            <person name="Borremans W."/>
            <person name="Wieme A.D."/>
            <person name="De Vuyst L."/>
            <person name="Vandamme P."/>
        </authorList>
    </citation>
    <scope>NUCLEOTIDE SEQUENCE [LARGE SCALE GENOMIC DNA]</scope>
    <source>
        <strain evidence="6 7">LMG 30640</strain>
    </source>
</reference>
<evidence type="ECO:0000313" key="6">
    <source>
        <dbReference type="EMBL" id="NHN85548.1"/>
    </source>
</evidence>
<dbReference type="SUPFAM" id="SSF55447">
    <property type="entry name" value="CO dehydrogenase flavoprotein C-terminal domain-like"/>
    <property type="match status" value="1"/>
</dbReference>
<evidence type="ECO:0000313" key="7">
    <source>
        <dbReference type="Proteomes" id="UP000635278"/>
    </source>
</evidence>
<dbReference type="Pfam" id="PF00941">
    <property type="entry name" value="FAD_binding_5"/>
    <property type="match status" value="1"/>
</dbReference>
<dbReference type="PANTHER" id="PTHR45444">
    <property type="entry name" value="XANTHINE DEHYDROGENASE"/>
    <property type="match status" value="1"/>
</dbReference>
<dbReference type="SUPFAM" id="SSF54292">
    <property type="entry name" value="2Fe-2S ferredoxin-like"/>
    <property type="match status" value="1"/>
</dbReference>
<dbReference type="InterPro" id="IPR036683">
    <property type="entry name" value="CO_DH_flav_C_dom_sf"/>
</dbReference>
<dbReference type="GO" id="GO:0004854">
    <property type="term" value="F:xanthine dehydrogenase activity"/>
    <property type="evidence" value="ECO:0007669"/>
    <property type="project" value="UniProtKB-EC"/>
</dbReference>
<protein>
    <submittedName>
        <fullName evidence="6">Xanthine dehydrogenase small subunit</fullName>
        <ecNumber evidence="6">1.17.1.4</ecNumber>
    </submittedName>
</protein>
<dbReference type="SUPFAM" id="SSF56176">
    <property type="entry name" value="FAD-binding/transporter-associated domain-like"/>
    <property type="match status" value="1"/>
</dbReference>
<dbReference type="InterPro" id="IPR002346">
    <property type="entry name" value="Mopterin_DH_FAD-bd"/>
</dbReference>
<name>A0ABX0JU48_9PROT</name>
<dbReference type="EC" id="1.17.1.4" evidence="6"/>
<sequence length="495" mass="53346">MRDTIRFWLGDEYIVLHDVLPSVTALDWLRETRGRTGTKEGCNEGDCGACAIIIVRRNACAGHLSWNAVNACIQFLPMLDGAQIYTVEDLRDPSGVLHPVQCAMVNQHGSQCGFCTPGFVMSMVAFRKRVGSMIDQVTDADIDDALAGNLCRCTGYAPIVRAMRQALVAGPDRFDAEIKKIGERLTMMESGEGVSIATKNARLTIPASADELAVTLMADPASRIVAGATDVGLWVTKLGRTLPHVVFIGHIPELRKITVTEDGATIGAAVTWSEAEAPLCAVYPEMRDTLRRVAARPVRNSATLCGNIANGSPIGDGPPLLIAADAELILRRGDKKRRIPLEGFFIDYGVQDRASDEFIEAVFVPVPKAGTMFRGYKISKRFDQDISAVMAGFSLIISDGIIRKACLAFGGMASTPKRAAAAEAALTGNPWDAAALAAARDAISQDFAPLSDLRATSWYRLEVARNLLTRFYVETTGSDTAQVSVWSIHGEAVNV</sequence>
<dbReference type="InterPro" id="IPR016167">
    <property type="entry name" value="FAD-bd_PCMH_sub1"/>
</dbReference>
<dbReference type="Pfam" id="PF03450">
    <property type="entry name" value="CO_deh_flav_C"/>
    <property type="match status" value="1"/>
</dbReference>
<dbReference type="InterPro" id="IPR012675">
    <property type="entry name" value="Beta-grasp_dom_sf"/>
</dbReference>
<evidence type="ECO:0000259" key="5">
    <source>
        <dbReference type="PROSITE" id="PS51387"/>
    </source>
</evidence>
<dbReference type="PROSITE" id="PS00197">
    <property type="entry name" value="2FE2S_FER_1"/>
    <property type="match status" value="1"/>
</dbReference>
<dbReference type="Gene3D" id="3.30.390.50">
    <property type="entry name" value="CO dehydrogenase flavoprotein, C-terminal domain"/>
    <property type="match status" value="1"/>
</dbReference>
<keyword evidence="3" id="KW-0274">FAD</keyword>
<dbReference type="SUPFAM" id="SSF47741">
    <property type="entry name" value="CO dehydrogenase ISP C-domain like"/>
    <property type="match status" value="1"/>
</dbReference>
<dbReference type="InterPro" id="IPR036884">
    <property type="entry name" value="2Fe-2S-bd_dom_sf"/>
</dbReference>
<accession>A0ABX0JU48</accession>
<dbReference type="Proteomes" id="UP000635278">
    <property type="component" value="Unassembled WGS sequence"/>
</dbReference>
<dbReference type="PANTHER" id="PTHR45444:SF3">
    <property type="entry name" value="XANTHINE DEHYDROGENASE"/>
    <property type="match status" value="1"/>
</dbReference>
<dbReference type="Gene3D" id="1.10.150.120">
    <property type="entry name" value="[2Fe-2S]-binding domain"/>
    <property type="match status" value="1"/>
</dbReference>
<dbReference type="SMART" id="SM01092">
    <property type="entry name" value="CO_deh_flav_C"/>
    <property type="match status" value="1"/>
</dbReference>
<dbReference type="PIRSF" id="PIRSF036557">
    <property type="entry name" value="XdhA_RC"/>
    <property type="match status" value="1"/>
</dbReference>
<dbReference type="InterPro" id="IPR012175">
    <property type="entry name" value="Xanth_DH_ssu_bac"/>
</dbReference>
<keyword evidence="6" id="KW-0560">Oxidoreductase</keyword>
<keyword evidence="2" id="KW-0479">Metal-binding</keyword>
<organism evidence="6 7">
    <name type="scientific">Acetobacter musti</name>
    <dbReference type="NCBI Taxonomy" id="864732"/>
    <lineage>
        <taxon>Bacteria</taxon>
        <taxon>Pseudomonadati</taxon>
        <taxon>Pseudomonadota</taxon>
        <taxon>Alphaproteobacteria</taxon>
        <taxon>Acetobacterales</taxon>
        <taxon>Acetobacteraceae</taxon>
        <taxon>Acetobacter</taxon>
    </lineage>
</organism>